<keyword evidence="4" id="KW-1015">Disulfide bond</keyword>
<evidence type="ECO:0000259" key="5">
    <source>
        <dbReference type="PROSITE" id="PS51352"/>
    </source>
</evidence>
<evidence type="ECO:0000256" key="3">
    <source>
        <dbReference type="PIRSR" id="PIRSR603782-1"/>
    </source>
</evidence>
<gene>
    <name evidence="6" type="ORF">ABB55_06050</name>
</gene>
<proteinExistence type="inferred from homology"/>
<dbReference type="AlphaFoldDB" id="A0A0P6WB93"/>
<dbReference type="SUPFAM" id="SSF52833">
    <property type="entry name" value="Thioredoxin-like"/>
    <property type="match status" value="1"/>
</dbReference>
<feature type="disulfide bond" description="Redox-active" evidence="4">
    <location>
        <begin position="80"/>
        <end position="84"/>
    </location>
</feature>
<dbReference type="CDD" id="cd02968">
    <property type="entry name" value="SCO"/>
    <property type="match status" value="1"/>
</dbReference>
<organism evidence="6 7">
    <name type="scientific">Prosthecodimorpha hirschii</name>
    <dbReference type="NCBI Taxonomy" id="665126"/>
    <lineage>
        <taxon>Bacteria</taxon>
        <taxon>Pseudomonadati</taxon>
        <taxon>Pseudomonadota</taxon>
        <taxon>Alphaproteobacteria</taxon>
        <taxon>Hyphomicrobiales</taxon>
        <taxon>Ancalomicrobiaceae</taxon>
        <taxon>Prosthecodimorpha</taxon>
    </lineage>
</organism>
<reference evidence="6 7" key="2">
    <citation type="submission" date="2015-10" db="EMBL/GenBank/DDBJ databases">
        <title>Draft Genome Sequence of Prosthecomicrobium hirschii ATCC 27832.</title>
        <authorList>
            <person name="Daniel J."/>
            <person name="Givan S.A."/>
            <person name="Brun Y.V."/>
            <person name="Brown P.J."/>
        </authorList>
    </citation>
    <scope>NUCLEOTIDE SEQUENCE [LARGE SCALE GENOMIC DNA]</scope>
    <source>
        <strain evidence="6 7">16</strain>
    </source>
</reference>
<evidence type="ECO:0000313" key="7">
    <source>
        <dbReference type="Proteomes" id="UP000048984"/>
    </source>
</evidence>
<dbReference type="Proteomes" id="UP000048984">
    <property type="component" value="Unassembled WGS sequence"/>
</dbReference>
<dbReference type="EMBL" id="LJYW01000001">
    <property type="protein sequence ID" value="KPL51846.1"/>
    <property type="molecule type" value="Genomic_DNA"/>
</dbReference>
<feature type="binding site" evidence="3">
    <location>
        <position position="80"/>
    </location>
    <ligand>
        <name>Cu cation</name>
        <dbReference type="ChEBI" id="CHEBI:23378"/>
    </ligand>
</feature>
<evidence type="ECO:0000256" key="4">
    <source>
        <dbReference type="PIRSR" id="PIRSR603782-2"/>
    </source>
</evidence>
<feature type="binding site" evidence="3">
    <location>
        <position position="84"/>
    </location>
    <ligand>
        <name>Cu cation</name>
        <dbReference type="ChEBI" id="CHEBI:23378"/>
    </ligand>
</feature>
<evidence type="ECO:0000256" key="1">
    <source>
        <dbReference type="ARBA" id="ARBA00010996"/>
    </source>
</evidence>
<dbReference type="InterPro" id="IPR003782">
    <property type="entry name" value="SCO1/SenC"/>
</dbReference>
<comment type="similarity">
    <text evidence="1">Belongs to the SCO1/2 family.</text>
</comment>
<dbReference type="STRING" id="665126.ABB55_06050"/>
<dbReference type="FunFam" id="3.40.30.10:FF:000013">
    <property type="entry name" value="Blast:Protein SCO1 homolog, mitochondrial"/>
    <property type="match status" value="1"/>
</dbReference>
<keyword evidence="2 3" id="KW-0186">Copper</keyword>
<dbReference type="InterPro" id="IPR036249">
    <property type="entry name" value="Thioredoxin-like_sf"/>
</dbReference>
<dbReference type="PROSITE" id="PS51352">
    <property type="entry name" value="THIOREDOXIN_2"/>
    <property type="match status" value="1"/>
</dbReference>
<name>A0A0P6WB93_9HYPH</name>
<evidence type="ECO:0000256" key="2">
    <source>
        <dbReference type="ARBA" id="ARBA00023008"/>
    </source>
</evidence>
<dbReference type="Gene3D" id="3.40.30.10">
    <property type="entry name" value="Glutaredoxin"/>
    <property type="match status" value="1"/>
</dbReference>
<feature type="domain" description="Thioredoxin" evidence="5">
    <location>
        <begin position="42"/>
        <end position="199"/>
    </location>
</feature>
<dbReference type="PANTHER" id="PTHR12151:SF25">
    <property type="entry name" value="LINALOOL DEHYDRATASE_ISOMERASE DOMAIN-CONTAINING PROTEIN"/>
    <property type="match status" value="1"/>
</dbReference>
<keyword evidence="7" id="KW-1185">Reference proteome</keyword>
<keyword evidence="3" id="KW-0479">Metal-binding</keyword>
<feature type="binding site" evidence="3">
    <location>
        <position position="167"/>
    </location>
    <ligand>
        <name>Cu cation</name>
        <dbReference type="ChEBI" id="CHEBI:23378"/>
    </ligand>
</feature>
<dbReference type="GO" id="GO:0046872">
    <property type="term" value="F:metal ion binding"/>
    <property type="evidence" value="ECO:0007669"/>
    <property type="project" value="UniProtKB-KW"/>
</dbReference>
<reference evidence="6 7" key="1">
    <citation type="submission" date="2015-09" db="EMBL/GenBank/DDBJ databases">
        <authorList>
            <person name="Jackson K.R."/>
            <person name="Lunt B.L."/>
            <person name="Fisher J.N.B."/>
            <person name="Gardner A.V."/>
            <person name="Bailey M.E."/>
            <person name="Deus L.M."/>
            <person name="Earl A.S."/>
            <person name="Gibby P.D."/>
            <person name="Hartmann K.A."/>
            <person name="Liu J.E."/>
            <person name="Manci A.M."/>
            <person name="Nielsen D.A."/>
            <person name="Solomon M.B."/>
            <person name="Breakwell D.P."/>
            <person name="Burnett S.H."/>
            <person name="Grose J.H."/>
        </authorList>
    </citation>
    <scope>NUCLEOTIDE SEQUENCE [LARGE SCALE GENOMIC DNA]</scope>
    <source>
        <strain evidence="6 7">16</strain>
    </source>
</reference>
<dbReference type="PANTHER" id="PTHR12151">
    <property type="entry name" value="ELECTRON TRANSPORT PROTIN SCO1/SENC FAMILY MEMBER"/>
    <property type="match status" value="1"/>
</dbReference>
<evidence type="ECO:0000313" key="6">
    <source>
        <dbReference type="EMBL" id="KPL51846.1"/>
    </source>
</evidence>
<dbReference type="RefSeq" id="WP_054358009.1">
    <property type="nucleotide sequence ID" value="NZ_LJYW01000001.1"/>
</dbReference>
<accession>A0A0P6WB93</accession>
<sequence>MSIRTIRLALWGAVVVAALGLGGLFAWQSLKPRVNELGDLIAPTDTVGGPFTLKDQNGRVVTRDDLKGKPAAMFFGYTFCPDVCPTTLTEATQWLKTLGPDADSLQVVFVSVDPERDTSEKLKEYLEAFDPRIRGLTGTPEQVAEIVKAYRVYARKVASGQTYLMDHTATVYLMNAQQRFVGAINYQEPTDKALSKLRQLLARS</sequence>
<dbReference type="Pfam" id="PF02630">
    <property type="entry name" value="SCO1-SenC"/>
    <property type="match status" value="1"/>
</dbReference>
<comment type="caution">
    <text evidence="6">The sequence shown here is derived from an EMBL/GenBank/DDBJ whole genome shotgun (WGS) entry which is preliminary data.</text>
</comment>
<dbReference type="InterPro" id="IPR013766">
    <property type="entry name" value="Thioredoxin_domain"/>
</dbReference>
<protein>
    <recommendedName>
        <fullName evidence="5">Thioredoxin domain-containing protein</fullName>
    </recommendedName>
</protein>